<name>A0A2T2X7K6_9FIRM</name>
<protein>
    <submittedName>
        <fullName evidence="1">Uncharacterized protein</fullName>
    </submittedName>
</protein>
<gene>
    <name evidence="1" type="ORF">C7B43_05995</name>
</gene>
<proteinExistence type="predicted"/>
<evidence type="ECO:0000313" key="2">
    <source>
        <dbReference type="Proteomes" id="UP000242699"/>
    </source>
</evidence>
<evidence type="ECO:0000313" key="1">
    <source>
        <dbReference type="EMBL" id="PSR30436.1"/>
    </source>
</evidence>
<reference evidence="1 2" key="1">
    <citation type="journal article" date="2014" name="BMC Genomics">
        <title>Comparison of environmental and isolate Sulfobacillus genomes reveals diverse carbon, sulfur, nitrogen, and hydrogen metabolisms.</title>
        <authorList>
            <person name="Justice N.B."/>
            <person name="Norman A."/>
            <person name="Brown C.T."/>
            <person name="Singh A."/>
            <person name="Thomas B.C."/>
            <person name="Banfield J.F."/>
        </authorList>
    </citation>
    <scope>NUCLEOTIDE SEQUENCE [LARGE SCALE GENOMIC DNA]</scope>
    <source>
        <strain evidence="1">AMDSBA1</strain>
    </source>
</reference>
<dbReference type="AlphaFoldDB" id="A0A2T2X7K6"/>
<sequence length="220" mass="25046">MSADILWVPCLKMDSHDPPYADRMIRLFLLSHQERGHVLFQTETPRPAPSCSAIMPIPGCTWHITPGTVPDLATLNAFDGFIEMTAPSDDIPFDLVDQLWPGPKLTRFILIRPAHHRLANLVNSIEKMRSRFPGLGLWIDQPTVGWDALAYLLAVFPGLHPVRIQDDELDRLLNIGQKLEREVFLADFSGLPPIKIPFLPRYAPDPARHWRRVPINPRFV</sequence>
<dbReference type="Proteomes" id="UP000242699">
    <property type="component" value="Unassembled WGS sequence"/>
</dbReference>
<accession>A0A2T2X7K6</accession>
<comment type="caution">
    <text evidence="1">The sequence shown here is derived from an EMBL/GenBank/DDBJ whole genome shotgun (WGS) entry which is preliminary data.</text>
</comment>
<dbReference type="EMBL" id="PXYT01000010">
    <property type="protein sequence ID" value="PSR30436.1"/>
    <property type="molecule type" value="Genomic_DNA"/>
</dbReference>
<organism evidence="1 2">
    <name type="scientific">Sulfobacillus benefaciens</name>
    <dbReference type="NCBI Taxonomy" id="453960"/>
    <lineage>
        <taxon>Bacteria</taxon>
        <taxon>Bacillati</taxon>
        <taxon>Bacillota</taxon>
        <taxon>Clostridia</taxon>
        <taxon>Eubacteriales</taxon>
        <taxon>Clostridiales Family XVII. Incertae Sedis</taxon>
        <taxon>Sulfobacillus</taxon>
    </lineage>
</organism>